<dbReference type="Proteomes" id="UP000035661">
    <property type="component" value="Chromosome"/>
</dbReference>
<reference evidence="1 2" key="1">
    <citation type="journal article" date="2015" name="Genome Biol. Evol.">
        <title>Found and Lost: The Fates of Horizontally Acquired Genes in Arthropod-Symbiotic Spiroplasma.</title>
        <authorList>
            <person name="Lo W.S."/>
            <person name="Gasparich G.E."/>
            <person name="Kuo C.H."/>
        </authorList>
    </citation>
    <scope>NUCLEOTIDE SEQUENCE [LARGE SCALE GENOMIC DNA]</scope>
    <source>
        <strain evidence="2">TDA-040725-5</strain>
    </source>
</reference>
<sequence>MEEILYDDEKLLTLWNDFNQKYDELIKINIKFADLKDKMSKFTSQWLKNKETLWLNFNQQNEHFIIVQKRMAVCLDYFFKKMSVKDILSILNLTDIKKMYKIRNNLSNLWDSITSKENEVGQLRALVVDYQDSYLFFTNYYSNLKNQFNKLIGLNGEKEIKIKTTIGKMLTISEKNIHIMNENIKKYHYSINKPSSILSEVKEFLRKYYDDKNDDFIGYPFDNPLNLPTEEMMFKQLNYIFQWVTKQKNKILLHELDIKNDLGIVFNYLEKTWTEIQKLVDDFEKNVLNYLMLPFNLEYIWLSLHDSNFPWFDSKDYVNLPQEFPNQEIRKTVNILQQDINFCLKKILLIEEFLDYNLSPGLYQIESPSVSEFSDFKKKILNIKTIKALTIKKFKKWNNNWNLKIKNEHLLLGEIDKILEGYKILDEKYPKEKSSSWISEDPTFGDNKFLNQLIYDSSYLKFFRNNTEGAWWLLYRINDCLNNYFYVGDVDWQEKLIKLKEMYIEELSPKIWDKWSILRKDKIEKFTNDIYINKNRIKYYSALGVKNQFIGFRQEQITYRLKEIECQKQLINEKEQISDSENNK</sequence>
<dbReference type="KEGG" id="seri:SERIO_v1c11780"/>
<name>A0A0H3XND9_9MOLU</name>
<reference evidence="2" key="2">
    <citation type="submission" date="2015-06" db="EMBL/GenBank/DDBJ databases">
        <title>Complete genome sequence of Spiroplasma eriocheiris TDA-040725-5 (DSM 21848).</title>
        <authorList>
            <person name="Lo W.-S."/>
            <person name="Kuo C.-H."/>
        </authorList>
    </citation>
    <scope>NUCLEOTIDE SEQUENCE [LARGE SCALE GENOMIC DNA]</scope>
    <source>
        <strain evidence="2">TDA-040725-5</strain>
    </source>
</reference>
<proteinExistence type="predicted"/>
<evidence type="ECO:0000313" key="2">
    <source>
        <dbReference type="Proteomes" id="UP000035661"/>
    </source>
</evidence>
<keyword evidence="2" id="KW-1185">Reference proteome</keyword>
<dbReference type="PATRIC" id="fig|743698.3.peg.1190"/>
<organism evidence="1 2">
    <name type="scientific">Spiroplasma eriocheiris</name>
    <dbReference type="NCBI Taxonomy" id="315358"/>
    <lineage>
        <taxon>Bacteria</taxon>
        <taxon>Bacillati</taxon>
        <taxon>Mycoplasmatota</taxon>
        <taxon>Mollicutes</taxon>
        <taxon>Entomoplasmatales</taxon>
        <taxon>Spiroplasmataceae</taxon>
        <taxon>Spiroplasma</taxon>
    </lineage>
</organism>
<dbReference type="RefSeq" id="WP_047791908.1">
    <property type="nucleotide sequence ID" value="NZ_CP011856.1"/>
</dbReference>
<dbReference type="EMBL" id="CP011856">
    <property type="protein sequence ID" value="AKM54727.1"/>
    <property type="molecule type" value="Genomic_DNA"/>
</dbReference>
<accession>A0A0H3XND9</accession>
<gene>
    <name evidence="1" type="ORF">SERIO_v1c11780</name>
</gene>
<dbReference type="AlphaFoldDB" id="A0A0H3XND9"/>
<evidence type="ECO:0000313" key="1">
    <source>
        <dbReference type="EMBL" id="AKM54727.1"/>
    </source>
</evidence>
<protein>
    <submittedName>
        <fullName evidence="1">Uncharacterized protein</fullName>
    </submittedName>
</protein>
<dbReference type="STRING" id="315358.SERIO_v1c11780"/>